<reference evidence="2" key="1">
    <citation type="submission" date="2022-08" db="EMBL/GenBank/DDBJ databases">
        <title>Genomic Encyclopedia of Type Strains, Phase V (KMG-V): Genome sequencing to study the core and pangenomes of soil and plant-associated prokaryotes.</title>
        <authorList>
            <person name="Whitman W."/>
        </authorList>
    </citation>
    <scope>NUCLEOTIDE SEQUENCE</scope>
    <source>
        <strain evidence="2">PS</strain>
    </source>
</reference>
<feature type="region of interest" description="Disordered" evidence="1">
    <location>
        <begin position="1"/>
        <end position="33"/>
    </location>
</feature>
<protein>
    <submittedName>
        <fullName evidence="2">Uncharacterized protein YpiB (UPF0302 family)</fullName>
    </submittedName>
</protein>
<organism evidence="2 3">
    <name type="scientific">Methanococcus voltae PS</name>
    <dbReference type="NCBI Taxonomy" id="523842"/>
    <lineage>
        <taxon>Archaea</taxon>
        <taxon>Methanobacteriati</taxon>
        <taxon>Methanobacteriota</taxon>
        <taxon>Methanomada group</taxon>
        <taxon>Methanococci</taxon>
        <taxon>Methanococcales</taxon>
        <taxon>Methanococcaceae</taxon>
        <taxon>Methanococcus</taxon>
    </lineage>
</organism>
<dbReference type="Proteomes" id="UP001140258">
    <property type="component" value="Unassembled WGS sequence"/>
</dbReference>
<gene>
    <name evidence="2" type="ORF">M2325_000668</name>
</gene>
<dbReference type="RefSeq" id="WP_259051040.1">
    <property type="nucleotide sequence ID" value="NZ_JANUCQ010000002.1"/>
</dbReference>
<feature type="compositionally biased region" description="Acidic residues" evidence="1">
    <location>
        <begin position="9"/>
        <end position="27"/>
    </location>
</feature>
<evidence type="ECO:0000313" key="2">
    <source>
        <dbReference type="EMBL" id="MCS3921983.1"/>
    </source>
</evidence>
<proteinExistence type="predicted"/>
<dbReference type="EMBL" id="JANUCQ010000002">
    <property type="protein sequence ID" value="MCS3921983.1"/>
    <property type="molecule type" value="Genomic_DNA"/>
</dbReference>
<sequence length="169" mass="19651">MNEEYERYGDEEEYIEDEEEYGNEPEDYGSQYASSSRVTEAIDLQDISNKDSLKIIMHEGNNYKNNPDLYLLGASTALSVTDEFSRKEMMMDLKINEFSNKDWGKPNILKSRKNSYNREHLRAVTNLNLTKSDKGRFADLTHIVQTMHHNNVNQVPKPRGFFSGLMRRG</sequence>
<keyword evidence="3" id="KW-1185">Reference proteome</keyword>
<evidence type="ECO:0000313" key="3">
    <source>
        <dbReference type="Proteomes" id="UP001140258"/>
    </source>
</evidence>
<accession>A0ABT2EVJ8</accession>
<evidence type="ECO:0000256" key="1">
    <source>
        <dbReference type="SAM" id="MobiDB-lite"/>
    </source>
</evidence>
<name>A0ABT2EVJ8_METVO</name>
<comment type="caution">
    <text evidence="2">The sequence shown here is derived from an EMBL/GenBank/DDBJ whole genome shotgun (WGS) entry which is preliminary data.</text>
</comment>